<protein>
    <submittedName>
        <fullName evidence="3">DUF418 domain-containing protein</fullName>
    </submittedName>
</protein>
<feature type="transmembrane region" description="Helical" evidence="1">
    <location>
        <begin position="21"/>
        <end position="38"/>
    </location>
</feature>
<sequence>MITMTPFRSIPAHERIQLMDALRGFALFGILTVNIWSFSRYEWLPPEQRTDTWLTDLLMILVDTKFMTIFSLLFGAGFSIQQQRASAKGVNFVPYYSKRMLILFLIGCLHAYLFWFGDIIRSYALLGIALLAIRSLSTKATLRLALVFICFLTPLVFILNEMIGIRTNPEQVDGIPLQTFIYTTFIQGSYPQILRTNWIIDPWHNFIQDMPISLVAMFGRMVLGVWLARIGFFRNPAAHKPLIRKWLWWGGTAGVAGSVGFWAIHKGLLPMDEPYMLGVIFIVASCLVLHSLCYVALFVKLYTGLLGVGLLRFLAPVGRMGLTNYISQTLLAFAIFYGAGTVGKVMPVAMLGWTFAIFTLQILLSRWWLSRHEFGPVEWIWRRLAYAGADTSRLHSPIEN</sequence>
<evidence type="ECO:0000259" key="2">
    <source>
        <dbReference type="Pfam" id="PF04235"/>
    </source>
</evidence>
<dbReference type="RefSeq" id="WP_190892970.1">
    <property type="nucleotide sequence ID" value="NZ_JACWZY010000058.1"/>
</dbReference>
<organism evidence="3 4">
    <name type="scientific">Spirosoma profusum</name>
    <dbReference type="NCBI Taxonomy" id="2771354"/>
    <lineage>
        <taxon>Bacteria</taxon>
        <taxon>Pseudomonadati</taxon>
        <taxon>Bacteroidota</taxon>
        <taxon>Cytophagia</taxon>
        <taxon>Cytophagales</taxon>
        <taxon>Cytophagaceae</taxon>
        <taxon>Spirosoma</taxon>
    </lineage>
</organism>
<feature type="transmembrane region" description="Helical" evidence="1">
    <location>
        <begin position="140"/>
        <end position="160"/>
    </location>
</feature>
<reference evidence="3" key="1">
    <citation type="submission" date="2020-09" db="EMBL/GenBank/DDBJ databases">
        <authorList>
            <person name="Kim M.K."/>
        </authorList>
    </citation>
    <scope>NUCLEOTIDE SEQUENCE</scope>
    <source>
        <strain evidence="3">BT702</strain>
    </source>
</reference>
<feature type="transmembrane region" description="Helical" evidence="1">
    <location>
        <begin position="58"/>
        <end position="80"/>
    </location>
</feature>
<dbReference type="PANTHER" id="PTHR30590:SF2">
    <property type="entry name" value="INNER MEMBRANE PROTEIN"/>
    <property type="match status" value="1"/>
</dbReference>
<evidence type="ECO:0000256" key="1">
    <source>
        <dbReference type="SAM" id="Phobius"/>
    </source>
</evidence>
<dbReference type="EMBL" id="JACWZY010000058">
    <property type="protein sequence ID" value="MBD2705495.1"/>
    <property type="molecule type" value="Genomic_DNA"/>
</dbReference>
<dbReference type="InterPro" id="IPR052529">
    <property type="entry name" value="Bact_Transport_Assoc"/>
</dbReference>
<feature type="transmembrane region" description="Helical" evidence="1">
    <location>
        <begin position="101"/>
        <end position="120"/>
    </location>
</feature>
<keyword evidence="1" id="KW-0812">Transmembrane</keyword>
<dbReference type="PANTHER" id="PTHR30590">
    <property type="entry name" value="INNER MEMBRANE PROTEIN"/>
    <property type="match status" value="1"/>
</dbReference>
<feature type="transmembrane region" description="Helical" evidence="1">
    <location>
        <begin position="345"/>
        <end position="364"/>
    </location>
</feature>
<keyword evidence="4" id="KW-1185">Reference proteome</keyword>
<dbReference type="AlphaFoldDB" id="A0A927AW28"/>
<proteinExistence type="predicted"/>
<gene>
    <name evidence="3" type="ORF">IC229_33095</name>
</gene>
<accession>A0A927AW28</accession>
<keyword evidence="1" id="KW-0472">Membrane</keyword>
<comment type="caution">
    <text evidence="3">The sequence shown here is derived from an EMBL/GenBank/DDBJ whole genome shotgun (WGS) entry which is preliminary data.</text>
</comment>
<feature type="transmembrane region" description="Helical" evidence="1">
    <location>
        <begin position="210"/>
        <end position="234"/>
    </location>
</feature>
<name>A0A927AW28_9BACT</name>
<feature type="transmembrane region" description="Helical" evidence="1">
    <location>
        <begin position="276"/>
        <end position="299"/>
    </location>
</feature>
<evidence type="ECO:0000313" key="3">
    <source>
        <dbReference type="EMBL" id="MBD2705495.1"/>
    </source>
</evidence>
<feature type="transmembrane region" description="Helical" evidence="1">
    <location>
        <begin position="246"/>
        <end position="264"/>
    </location>
</feature>
<keyword evidence="1" id="KW-1133">Transmembrane helix</keyword>
<dbReference type="InterPro" id="IPR007349">
    <property type="entry name" value="DUF418"/>
</dbReference>
<evidence type="ECO:0000313" key="4">
    <source>
        <dbReference type="Proteomes" id="UP000598820"/>
    </source>
</evidence>
<feature type="transmembrane region" description="Helical" evidence="1">
    <location>
        <begin position="320"/>
        <end position="339"/>
    </location>
</feature>
<dbReference type="Proteomes" id="UP000598820">
    <property type="component" value="Unassembled WGS sequence"/>
</dbReference>
<dbReference type="Pfam" id="PF04235">
    <property type="entry name" value="DUF418"/>
    <property type="match status" value="1"/>
</dbReference>
<feature type="domain" description="DUF418" evidence="2">
    <location>
        <begin position="227"/>
        <end position="387"/>
    </location>
</feature>